<dbReference type="Gene3D" id="1.10.390.10">
    <property type="entry name" value="Neutral Protease Domain 2"/>
    <property type="match status" value="1"/>
</dbReference>
<dbReference type="OrthoDB" id="9814383at2"/>
<dbReference type="KEGG" id="falb:HYN59_04350"/>
<name>A0A2S1QVE2_9FLAO</name>
<dbReference type="InterPro" id="IPR034015">
    <property type="entry name" value="M1_LTA4H"/>
</dbReference>
<keyword evidence="3" id="KW-0732">Signal</keyword>
<dbReference type="PANTHER" id="PTHR45726:SF3">
    <property type="entry name" value="LEUKOTRIENE A-4 HYDROLASE"/>
    <property type="match status" value="1"/>
</dbReference>
<keyword evidence="6" id="KW-1185">Reference proteome</keyword>
<feature type="domain" description="Peptidase M1 membrane alanine aminopeptidase" evidence="4">
    <location>
        <begin position="354"/>
        <end position="513"/>
    </location>
</feature>
<dbReference type="InterPro" id="IPR027268">
    <property type="entry name" value="Peptidase_M4/M1_CTD_sf"/>
</dbReference>
<feature type="binding site" evidence="2">
    <location>
        <position position="365"/>
    </location>
    <ligand>
        <name>Zn(2+)</name>
        <dbReference type="ChEBI" id="CHEBI:29105"/>
        <note>catalytic</note>
    </ligand>
</feature>
<dbReference type="PANTHER" id="PTHR45726">
    <property type="entry name" value="LEUKOTRIENE A-4 HYDROLASE"/>
    <property type="match status" value="1"/>
</dbReference>
<evidence type="ECO:0000313" key="6">
    <source>
        <dbReference type="Proteomes" id="UP000244929"/>
    </source>
</evidence>
<protein>
    <submittedName>
        <fullName evidence="5">Peptidase M1</fullName>
    </submittedName>
</protein>
<feature type="signal peptide" evidence="3">
    <location>
        <begin position="1"/>
        <end position="17"/>
    </location>
</feature>
<dbReference type="RefSeq" id="WP_108777098.1">
    <property type="nucleotide sequence ID" value="NZ_CP029186.1"/>
</dbReference>
<dbReference type="InterPro" id="IPR014782">
    <property type="entry name" value="Peptidase_M1_dom"/>
</dbReference>
<evidence type="ECO:0000256" key="1">
    <source>
        <dbReference type="PIRSR" id="PIRSR634015-1"/>
    </source>
</evidence>
<dbReference type="AlphaFoldDB" id="A0A2S1QVE2"/>
<evidence type="ECO:0000256" key="3">
    <source>
        <dbReference type="SAM" id="SignalP"/>
    </source>
</evidence>
<dbReference type="GO" id="GO:0008270">
    <property type="term" value="F:zinc ion binding"/>
    <property type="evidence" value="ECO:0007669"/>
    <property type="project" value="InterPro"/>
</dbReference>
<evidence type="ECO:0000313" key="5">
    <source>
        <dbReference type="EMBL" id="AWH84392.1"/>
    </source>
</evidence>
<dbReference type="GO" id="GO:0008237">
    <property type="term" value="F:metallopeptidase activity"/>
    <property type="evidence" value="ECO:0007669"/>
    <property type="project" value="InterPro"/>
</dbReference>
<dbReference type="Pfam" id="PF01433">
    <property type="entry name" value="Peptidase_M1"/>
    <property type="match status" value="1"/>
</dbReference>
<feature type="chain" id="PRO_5015405194" evidence="3">
    <location>
        <begin position="18"/>
        <end position="632"/>
    </location>
</feature>
<feature type="binding site" evidence="2">
    <location>
        <position position="388"/>
    </location>
    <ligand>
        <name>Zn(2+)</name>
        <dbReference type="ChEBI" id="CHEBI:29105"/>
        <note>catalytic</note>
    </ligand>
</feature>
<proteinExistence type="predicted"/>
<dbReference type="EMBL" id="CP029186">
    <property type="protein sequence ID" value="AWH84392.1"/>
    <property type="molecule type" value="Genomic_DNA"/>
</dbReference>
<feature type="active site" description="Proton acceptor" evidence="1">
    <location>
        <position position="366"/>
    </location>
</feature>
<dbReference type="CDD" id="cd09604">
    <property type="entry name" value="M1_APN_like"/>
    <property type="match status" value="1"/>
</dbReference>
<comment type="cofactor">
    <cofactor evidence="2">
        <name>Zn(2+)</name>
        <dbReference type="ChEBI" id="CHEBI:29105"/>
    </cofactor>
    <text evidence="2">Binds 1 zinc ion per subunit.</text>
</comment>
<keyword evidence="2" id="KW-0479">Metal-binding</keyword>
<sequence length="632" mass="72264">MKKLLLAALLSASGLFAQHNPNPGYWQQHVNYKMDVSMDVKTYRYTGKQELVYTNNSPDTLYRVFYHLYNNAFQPGSEMDARLKAISDPDKRMVKSFKSGDKTVKESRISTLKPNEIGYLKITNLKQDGADLRNKVAGTILEVDLAKPIYPGKSTTFTLDFEGQVPVQVRRSGRNNAEGVALSMTQWYPKMAEYDFEGWHANAYIAREFHGVWGDFDVKITIDKDYTIGGTGYLQNKNEIGKGYQDAGVEVKYPKKAKTLTWHFVAPMVHDFAWGADNNYAHDKIMGDNNTELHFFYKNTPENIEGWKKLQPKTAEILKFYNKTIGNYPYKQYSVIQGGDGGMEYAMCTLITGHTYEGLVEVTVHEFGHSWFQHVLASNETKHGWMDEGFTSYVEALAMQAVMPAVVKEGEEEPNPFASAYSNYFYMVKTGKEQPLTTQADRFDQNMLYSIASYSKGEIFLSQLGYLIGEDKLAKTIKRYFADYKFTHPTPMDIKRTAEKVSGAHLDWYLTDWTETTNTIDYAIKEMKEDGNTTKVTLERIGRMPMPIDIIVVADDGTQESYYIPLQMMHYIKDNPFPNLKRNVLDAWDWGHQTYEFTINKPKASIQVLVIDPTELMADVNKENNAFIRGAK</sequence>
<reference evidence="5 6" key="1">
    <citation type="submission" date="2018-04" db="EMBL/GenBank/DDBJ databases">
        <title>Genome sequencing of Flavobacterium sp. HYN0059.</title>
        <authorList>
            <person name="Yi H."/>
            <person name="Baek C."/>
        </authorList>
    </citation>
    <scope>NUCLEOTIDE SEQUENCE [LARGE SCALE GENOMIC DNA]</scope>
    <source>
        <strain evidence="5 6">HYN0059</strain>
    </source>
</reference>
<organism evidence="5 6">
    <name type="scientific">Flavobacterium album</name>
    <dbReference type="NCBI Taxonomy" id="2175091"/>
    <lineage>
        <taxon>Bacteria</taxon>
        <taxon>Pseudomonadati</taxon>
        <taxon>Bacteroidota</taxon>
        <taxon>Flavobacteriia</taxon>
        <taxon>Flavobacteriales</taxon>
        <taxon>Flavobacteriaceae</taxon>
        <taxon>Flavobacterium</taxon>
    </lineage>
</organism>
<dbReference type="Proteomes" id="UP000244929">
    <property type="component" value="Chromosome"/>
</dbReference>
<evidence type="ECO:0000256" key="2">
    <source>
        <dbReference type="PIRSR" id="PIRSR634015-3"/>
    </source>
</evidence>
<feature type="binding site" evidence="2">
    <location>
        <position position="369"/>
    </location>
    <ligand>
        <name>Zn(2+)</name>
        <dbReference type="ChEBI" id="CHEBI:29105"/>
        <note>catalytic</note>
    </ligand>
</feature>
<feature type="active site" description="Proton donor" evidence="1">
    <location>
        <position position="454"/>
    </location>
</feature>
<gene>
    <name evidence="5" type="ORF">HYN59_04350</name>
</gene>
<accession>A0A2S1QVE2</accession>
<keyword evidence="2" id="KW-0862">Zinc</keyword>
<dbReference type="SUPFAM" id="SSF55486">
    <property type="entry name" value="Metalloproteases ('zincins'), catalytic domain"/>
    <property type="match status" value="1"/>
</dbReference>
<evidence type="ECO:0000259" key="4">
    <source>
        <dbReference type="Pfam" id="PF01433"/>
    </source>
</evidence>